<keyword evidence="2" id="KW-0175">Coiled coil</keyword>
<protein>
    <submittedName>
        <fullName evidence="4">Uncharacterized protein</fullName>
    </submittedName>
</protein>
<accession>A0AAP0Q1U0</accession>
<dbReference type="PANTHER" id="PTHR34224">
    <property type="entry name" value="INTERACTOR OF CONSTITUTIVE ACTIVE ROPS 2, CHLOROPLASTIC-RELATED"/>
    <property type="match status" value="1"/>
</dbReference>
<dbReference type="Proteomes" id="UP001420932">
    <property type="component" value="Unassembled WGS sequence"/>
</dbReference>
<keyword evidence="5" id="KW-1185">Reference proteome</keyword>
<dbReference type="InterPro" id="IPR029688">
    <property type="entry name" value="ICR"/>
</dbReference>
<comment type="similarity">
    <text evidence="1">Belongs to the ICR family.</text>
</comment>
<sequence>MLHSSNEVIASEKVLEKVGLKGYQILRRIMARLRHRDPEMPQRQSLRGPFQMRTSSSDSDPLYNWLTVHRSPKLGERRSPHGSADFVNQKKFGTRIADLDKQVAEAAAEKKIRNQKLIENTANFLME</sequence>
<dbReference type="AlphaFoldDB" id="A0AAP0Q1U0"/>
<evidence type="ECO:0000256" key="3">
    <source>
        <dbReference type="SAM" id="MobiDB-lite"/>
    </source>
</evidence>
<feature type="region of interest" description="Disordered" evidence="3">
    <location>
        <begin position="36"/>
        <end position="57"/>
    </location>
</feature>
<evidence type="ECO:0000313" key="4">
    <source>
        <dbReference type="EMBL" id="KAK9160541.1"/>
    </source>
</evidence>
<organism evidence="4 5">
    <name type="scientific">Stephania yunnanensis</name>
    <dbReference type="NCBI Taxonomy" id="152371"/>
    <lineage>
        <taxon>Eukaryota</taxon>
        <taxon>Viridiplantae</taxon>
        <taxon>Streptophyta</taxon>
        <taxon>Embryophyta</taxon>
        <taxon>Tracheophyta</taxon>
        <taxon>Spermatophyta</taxon>
        <taxon>Magnoliopsida</taxon>
        <taxon>Ranunculales</taxon>
        <taxon>Menispermaceae</taxon>
        <taxon>Menispermoideae</taxon>
        <taxon>Cissampelideae</taxon>
        <taxon>Stephania</taxon>
    </lineage>
</organism>
<comment type="caution">
    <text evidence="4">The sequence shown here is derived from an EMBL/GenBank/DDBJ whole genome shotgun (WGS) entry which is preliminary data.</text>
</comment>
<evidence type="ECO:0000256" key="2">
    <source>
        <dbReference type="ARBA" id="ARBA00023054"/>
    </source>
</evidence>
<evidence type="ECO:0000256" key="1">
    <source>
        <dbReference type="ARBA" id="ARBA00009778"/>
    </source>
</evidence>
<reference evidence="4 5" key="1">
    <citation type="submission" date="2024-01" db="EMBL/GenBank/DDBJ databases">
        <title>Genome assemblies of Stephania.</title>
        <authorList>
            <person name="Yang L."/>
        </authorList>
    </citation>
    <scope>NUCLEOTIDE SEQUENCE [LARGE SCALE GENOMIC DNA]</scope>
    <source>
        <strain evidence="4">YNDBR</strain>
        <tissue evidence="4">Leaf</tissue>
    </source>
</reference>
<proteinExistence type="inferred from homology"/>
<evidence type="ECO:0000313" key="5">
    <source>
        <dbReference type="Proteomes" id="UP001420932"/>
    </source>
</evidence>
<name>A0AAP0Q1U0_9MAGN</name>
<dbReference type="EMBL" id="JBBNAF010000003">
    <property type="protein sequence ID" value="KAK9160541.1"/>
    <property type="molecule type" value="Genomic_DNA"/>
</dbReference>
<dbReference type="PANTHER" id="PTHR34224:SF2">
    <property type="entry name" value="INTERACTOR OF CONSTITUTIVE ACTIVE ROPS 4"/>
    <property type="match status" value="1"/>
</dbReference>
<gene>
    <name evidence="4" type="ORF">Syun_006882</name>
</gene>